<proteinExistence type="predicted"/>
<evidence type="ECO:0000313" key="4">
    <source>
        <dbReference type="EMBL" id="CAD8595662.1"/>
    </source>
</evidence>
<dbReference type="EMBL" id="HBEX01000731">
    <property type="protein sequence ID" value="CAD8595662.1"/>
    <property type="molecule type" value="Transcribed_RNA"/>
</dbReference>
<evidence type="ECO:0000256" key="2">
    <source>
        <dbReference type="SAM" id="Phobius"/>
    </source>
</evidence>
<feature type="region of interest" description="Disordered" evidence="1">
    <location>
        <begin position="480"/>
        <end position="503"/>
    </location>
</feature>
<gene>
    <name evidence="3" type="ORF">AGLA0713_LOCUS489</name>
    <name evidence="4" type="ORF">AGLA0713_LOCUS490</name>
</gene>
<organism evidence="4">
    <name type="scientific">Asterionellopsis glacialis</name>
    <dbReference type="NCBI Taxonomy" id="33640"/>
    <lineage>
        <taxon>Eukaryota</taxon>
        <taxon>Sar</taxon>
        <taxon>Stramenopiles</taxon>
        <taxon>Ochrophyta</taxon>
        <taxon>Bacillariophyta</taxon>
        <taxon>Fragilariophyceae</taxon>
        <taxon>Fragilariophycidae</taxon>
        <taxon>Fragilariales</taxon>
        <taxon>Fragilariaceae</taxon>
        <taxon>Asterionellopsis</taxon>
    </lineage>
</organism>
<keyword evidence="2" id="KW-1133">Transmembrane helix</keyword>
<accession>A0A6T9YB54</accession>
<evidence type="ECO:0000256" key="1">
    <source>
        <dbReference type="SAM" id="MobiDB-lite"/>
    </source>
</evidence>
<keyword evidence="2" id="KW-0472">Membrane</keyword>
<feature type="compositionally biased region" description="Basic and acidic residues" evidence="1">
    <location>
        <begin position="164"/>
        <end position="179"/>
    </location>
</feature>
<name>A0A6T9YB54_9STRA</name>
<feature type="region of interest" description="Disordered" evidence="1">
    <location>
        <begin position="146"/>
        <end position="199"/>
    </location>
</feature>
<feature type="transmembrane region" description="Helical" evidence="2">
    <location>
        <begin position="297"/>
        <end position="319"/>
    </location>
</feature>
<feature type="transmembrane region" description="Helical" evidence="2">
    <location>
        <begin position="389"/>
        <end position="419"/>
    </location>
</feature>
<keyword evidence="2" id="KW-0812">Transmembrane</keyword>
<protein>
    <submittedName>
        <fullName evidence="4">Uncharacterized protein</fullName>
    </submittedName>
</protein>
<dbReference type="EMBL" id="HBEX01000730">
    <property type="protein sequence ID" value="CAD8595661.1"/>
    <property type="molecule type" value="Transcribed_RNA"/>
</dbReference>
<evidence type="ECO:0000313" key="3">
    <source>
        <dbReference type="EMBL" id="CAD8595661.1"/>
    </source>
</evidence>
<reference evidence="4" key="1">
    <citation type="submission" date="2021-01" db="EMBL/GenBank/DDBJ databases">
        <authorList>
            <person name="Corre E."/>
            <person name="Pelletier E."/>
            <person name="Niang G."/>
            <person name="Scheremetjew M."/>
            <person name="Finn R."/>
            <person name="Kale V."/>
            <person name="Holt S."/>
            <person name="Cochrane G."/>
            <person name="Meng A."/>
            <person name="Brown T."/>
            <person name="Cohen L."/>
        </authorList>
    </citation>
    <scope>NUCLEOTIDE SEQUENCE</scope>
</reference>
<dbReference type="AlphaFoldDB" id="A0A6T9YB54"/>
<sequence>MKNFNPLALGFLVAPKVNSEVLTTTRVLVIQPPPPLHHEMNLRPPPTAIERDCTRDVDYLCSENPFGVPMTRMQDPMLDWIMQPSAPLPILDTTPLDQMLNDMMNSIISMPPPMLEFRPSEENHEEKPHQVVDDVFHSMLTSLAEHVAESSASADEPEATETTSEEKGPVTKETARTSGDDSQAYSSLPPPPPVFDPIQFTKQLAGHGHQILEKEENEDKRRLARRLTEVEPDMFRQSYGHLPFGCHKNRCLINALEHGKTSPKCAATLRQSQQAMQEQMVTRKIKSQQVKDEQETFVAMVYIYGLLVIGTMILVVRRLHLTHSTEKRRLKVRILQLVYNRPELKSQIEKELGENLGSVPPFHPFFLAGMGAGARERIEHWKQLRMVRFVVWVGLAWMAIVNPLLAMVFLILMMGAQFLKLLCCPRKLKEDCTCCYCGLSTADVQTGVHTDCHVCNGTGVCAPTCDRCCNDEKDEDEEEQQECYRQTGDDGTIPPPPGTRRRGTIKKATEQAYMGIPVQVV</sequence>